<dbReference type="InterPro" id="IPR050291">
    <property type="entry name" value="CDF_Transporter"/>
</dbReference>
<dbReference type="STRING" id="906968.Trebr_1434"/>
<dbReference type="EMBL" id="CP002696">
    <property type="protein sequence ID" value="AEE16858.1"/>
    <property type="molecule type" value="Genomic_DNA"/>
</dbReference>
<keyword evidence="4 6" id="KW-1133">Transmembrane helix</keyword>
<keyword evidence="10" id="KW-1185">Reference proteome</keyword>
<evidence type="ECO:0000313" key="10">
    <source>
        <dbReference type="Proteomes" id="UP000006546"/>
    </source>
</evidence>
<evidence type="ECO:0000259" key="7">
    <source>
        <dbReference type="Pfam" id="PF01545"/>
    </source>
</evidence>
<dbReference type="Gene3D" id="3.30.70.1350">
    <property type="entry name" value="Cation efflux protein, cytoplasmic domain"/>
    <property type="match status" value="1"/>
</dbReference>
<dbReference type="GO" id="GO:0016020">
    <property type="term" value="C:membrane"/>
    <property type="evidence" value="ECO:0007669"/>
    <property type="project" value="UniProtKB-SubCell"/>
</dbReference>
<dbReference type="SUPFAM" id="SSF160240">
    <property type="entry name" value="Cation efflux protein cytoplasmic domain-like"/>
    <property type="match status" value="1"/>
</dbReference>
<dbReference type="InterPro" id="IPR027470">
    <property type="entry name" value="Cation_efflux_CTD"/>
</dbReference>
<proteinExistence type="predicted"/>
<evidence type="ECO:0000259" key="8">
    <source>
        <dbReference type="Pfam" id="PF16916"/>
    </source>
</evidence>
<dbReference type="HOGENOM" id="CLU_013430_3_6_12"/>
<dbReference type="Pfam" id="PF16916">
    <property type="entry name" value="ZT_dimer"/>
    <property type="match status" value="1"/>
</dbReference>
<dbReference type="PANTHER" id="PTHR43840:SF50">
    <property type="entry name" value="MANGANESE EFFLUX SYSTEM PROTEIN MNES"/>
    <property type="match status" value="1"/>
</dbReference>
<protein>
    <submittedName>
        <fullName evidence="9">Cation diffusion facilitator family transporter</fullName>
    </submittedName>
</protein>
<feature type="domain" description="Cation efflux protein cytoplasmic" evidence="8">
    <location>
        <begin position="222"/>
        <end position="297"/>
    </location>
</feature>
<feature type="domain" description="Cation efflux protein transmembrane" evidence="7">
    <location>
        <begin position="18"/>
        <end position="210"/>
    </location>
</feature>
<dbReference type="RefSeq" id="WP_013758563.1">
    <property type="nucleotide sequence ID" value="NC_015500.1"/>
</dbReference>
<evidence type="ECO:0000256" key="3">
    <source>
        <dbReference type="ARBA" id="ARBA00022692"/>
    </source>
</evidence>
<evidence type="ECO:0000256" key="6">
    <source>
        <dbReference type="SAM" id="Phobius"/>
    </source>
</evidence>
<feature type="transmembrane region" description="Helical" evidence="6">
    <location>
        <begin position="122"/>
        <end position="140"/>
    </location>
</feature>
<evidence type="ECO:0000256" key="2">
    <source>
        <dbReference type="ARBA" id="ARBA00022448"/>
    </source>
</evidence>
<dbReference type="InterPro" id="IPR002524">
    <property type="entry name" value="Cation_efflux"/>
</dbReference>
<dbReference type="Gene3D" id="1.20.1510.10">
    <property type="entry name" value="Cation efflux protein transmembrane domain"/>
    <property type="match status" value="1"/>
</dbReference>
<dbReference type="OrthoDB" id="9806522at2"/>
<name>F4LN93_TREBD</name>
<dbReference type="SUPFAM" id="SSF161111">
    <property type="entry name" value="Cation efflux protein transmembrane domain-like"/>
    <property type="match status" value="1"/>
</dbReference>
<evidence type="ECO:0000256" key="1">
    <source>
        <dbReference type="ARBA" id="ARBA00004141"/>
    </source>
</evidence>
<keyword evidence="2" id="KW-0813">Transport</keyword>
<organism evidence="9 10">
    <name type="scientific">Treponema brennaborense (strain DSM 12168 / CIP 105900 / DD5/3)</name>
    <dbReference type="NCBI Taxonomy" id="906968"/>
    <lineage>
        <taxon>Bacteria</taxon>
        <taxon>Pseudomonadati</taxon>
        <taxon>Spirochaetota</taxon>
        <taxon>Spirochaetia</taxon>
        <taxon>Spirochaetales</taxon>
        <taxon>Treponemataceae</taxon>
        <taxon>Treponema</taxon>
    </lineage>
</organism>
<dbReference type="eggNOG" id="COG0053">
    <property type="taxonomic scope" value="Bacteria"/>
</dbReference>
<keyword evidence="5 6" id="KW-0472">Membrane</keyword>
<gene>
    <name evidence="9" type="ordered locus">Trebr_1434</name>
</gene>
<evidence type="ECO:0000313" key="9">
    <source>
        <dbReference type="EMBL" id="AEE16858.1"/>
    </source>
</evidence>
<dbReference type="GO" id="GO:0008324">
    <property type="term" value="F:monoatomic cation transmembrane transporter activity"/>
    <property type="evidence" value="ECO:0007669"/>
    <property type="project" value="InterPro"/>
</dbReference>
<comment type="subcellular location">
    <subcellularLocation>
        <location evidence="1">Membrane</location>
        <topology evidence="1">Multi-pass membrane protein</topology>
    </subcellularLocation>
</comment>
<keyword evidence="3 6" id="KW-0812">Transmembrane</keyword>
<evidence type="ECO:0000256" key="4">
    <source>
        <dbReference type="ARBA" id="ARBA00022989"/>
    </source>
</evidence>
<feature type="transmembrane region" description="Helical" evidence="6">
    <location>
        <begin position="12"/>
        <end position="30"/>
    </location>
</feature>
<dbReference type="KEGG" id="tbe:Trebr_1434"/>
<dbReference type="InterPro" id="IPR027469">
    <property type="entry name" value="Cation_efflux_TMD_sf"/>
</dbReference>
<dbReference type="Proteomes" id="UP000006546">
    <property type="component" value="Chromosome"/>
</dbReference>
<accession>F4LN93</accession>
<evidence type="ECO:0000256" key="5">
    <source>
        <dbReference type="ARBA" id="ARBA00023136"/>
    </source>
</evidence>
<dbReference type="InterPro" id="IPR036837">
    <property type="entry name" value="Cation_efflux_CTD_sf"/>
</dbReference>
<dbReference type="Pfam" id="PF01545">
    <property type="entry name" value="Cation_efflux"/>
    <property type="match status" value="1"/>
</dbReference>
<dbReference type="AlphaFoldDB" id="F4LN93"/>
<feature type="transmembrane region" description="Helical" evidence="6">
    <location>
        <begin position="89"/>
        <end position="110"/>
    </location>
</feature>
<dbReference type="NCBIfam" id="TIGR01297">
    <property type="entry name" value="CDF"/>
    <property type="match status" value="1"/>
</dbReference>
<dbReference type="InterPro" id="IPR058533">
    <property type="entry name" value="Cation_efflux_TM"/>
</dbReference>
<reference evidence="10" key="1">
    <citation type="submission" date="2011-04" db="EMBL/GenBank/DDBJ databases">
        <title>The complete genome of Treponema brennaborense DSM 12168.</title>
        <authorList>
            <person name="Lucas S."/>
            <person name="Han J."/>
            <person name="Lapidus A."/>
            <person name="Bruce D."/>
            <person name="Goodwin L."/>
            <person name="Pitluck S."/>
            <person name="Peters L."/>
            <person name="Kyrpides N."/>
            <person name="Mavromatis K."/>
            <person name="Ivanova N."/>
            <person name="Mikhailova N."/>
            <person name="Pagani I."/>
            <person name="Teshima H."/>
            <person name="Detter J.C."/>
            <person name="Tapia R."/>
            <person name="Han C."/>
            <person name="Land M."/>
            <person name="Hauser L."/>
            <person name="Markowitz V."/>
            <person name="Cheng J.-F."/>
            <person name="Hugenholtz P."/>
            <person name="Woyke T."/>
            <person name="Wu D."/>
            <person name="Gronow S."/>
            <person name="Wellnitz S."/>
            <person name="Brambilla E."/>
            <person name="Klenk H.-P."/>
            <person name="Eisen J.A."/>
        </authorList>
    </citation>
    <scope>NUCLEOTIDE SEQUENCE [LARGE SCALE GENOMIC DNA]</scope>
    <source>
        <strain evidence="10">DSM 12168 / CIP 105900 / DD5/3</strain>
    </source>
</reference>
<sequence length="320" mass="34316">MNTHTDADRTKLINIAGWIALGGNLVLAILKVVIGTVSGSLAVLGDGIDSATDVAIACMTLVIGRIITRPSDTDHPWGHGRAETTATMVVAFIIFYAGVQLVLSAARQLYGCVFGNASIEPVGSLALLVTAVSVVGKLFLSWSQFSLGKKAGSAMVLANAQNMRNDIVISASVLIGLGAAKICSVPAIDPLVALLVGLWVLKNAAKLFMQMNMELMDGNQDKALYETLFTAIRSVPGVSNPHRARIRKIASRWDIDIDIEVDAKLSVHAAHEIAERVEMAVRRAIPDVYDIMVHVEPAGHTLHHPHEEYGLSESDLKENK</sequence>
<dbReference type="PANTHER" id="PTHR43840">
    <property type="entry name" value="MITOCHONDRIAL METAL TRANSPORTER 1-RELATED"/>
    <property type="match status" value="1"/>
</dbReference>